<gene>
    <name evidence="14" type="ORF">ACFPTN_11860</name>
</gene>
<dbReference type="InterPro" id="IPR036097">
    <property type="entry name" value="HisK_dim/P_sf"/>
</dbReference>
<evidence type="ECO:0000256" key="3">
    <source>
        <dbReference type="ARBA" id="ARBA00012438"/>
    </source>
</evidence>
<keyword evidence="4" id="KW-0597">Phosphoprotein</keyword>
<dbReference type="CDD" id="cd00082">
    <property type="entry name" value="HisKA"/>
    <property type="match status" value="1"/>
</dbReference>
<evidence type="ECO:0000259" key="12">
    <source>
        <dbReference type="PROSITE" id="PS50109"/>
    </source>
</evidence>
<evidence type="ECO:0000256" key="5">
    <source>
        <dbReference type="ARBA" id="ARBA00022679"/>
    </source>
</evidence>
<dbReference type="InterPro" id="IPR036890">
    <property type="entry name" value="HATPase_C_sf"/>
</dbReference>
<dbReference type="SMART" id="SM00388">
    <property type="entry name" value="HisKA"/>
    <property type="match status" value="1"/>
</dbReference>
<evidence type="ECO:0000256" key="4">
    <source>
        <dbReference type="ARBA" id="ARBA00022553"/>
    </source>
</evidence>
<dbReference type="InterPro" id="IPR004358">
    <property type="entry name" value="Sig_transdc_His_kin-like_C"/>
</dbReference>
<dbReference type="SUPFAM" id="SSF55874">
    <property type="entry name" value="ATPase domain of HSP90 chaperone/DNA topoisomerase II/histidine kinase"/>
    <property type="match status" value="1"/>
</dbReference>
<dbReference type="InterPro" id="IPR003661">
    <property type="entry name" value="HisK_dim/P_dom"/>
</dbReference>
<reference evidence="15" key="1">
    <citation type="journal article" date="2019" name="Int. J. Syst. Evol. Microbiol.">
        <title>The Global Catalogue of Microorganisms (GCM) 10K type strain sequencing project: providing services to taxonomists for standard genome sequencing and annotation.</title>
        <authorList>
            <consortium name="The Broad Institute Genomics Platform"/>
            <consortium name="The Broad Institute Genome Sequencing Center for Infectious Disease"/>
            <person name="Wu L."/>
            <person name="Ma J."/>
        </authorList>
    </citation>
    <scope>NUCLEOTIDE SEQUENCE [LARGE SCALE GENOMIC DNA]</scope>
    <source>
        <strain evidence="15">SHR3</strain>
    </source>
</reference>
<dbReference type="EC" id="2.7.13.3" evidence="3"/>
<accession>A0ABW1ASD7</accession>
<evidence type="ECO:0000256" key="6">
    <source>
        <dbReference type="ARBA" id="ARBA00022692"/>
    </source>
</evidence>
<comment type="subcellular location">
    <subcellularLocation>
        <location evidence="2">Membrane</location>
    </subcellularLocation>
</comment>
<keyword evidence="15" id="KW-1185">Reference proteome</keyword>
<keyword evidence="7 14" id="KW-0418">Kinase</keyword>
<dbReference type="Proteomes" id="UP001595974">
    <property type="component" value="Unassembled WGS sequence"/>
</dbReference>
<dbReference type="Gene3D" id="3.30.565.10">
    <property type="entry name" value="Histidine kinase-like ATPase, C-terminal domain"/>
    <property type="match status" value="1"/>
</dbReference>
<protein>
    <recommendedName>
        <fullName evidence="3">histidine kinase</fullName>
        <ecNumber evidence="3">2.7.13.3</ecNumber>
    </recommendedName>
</protein>
<organism evidence="14 15">
    <name type="scientific">Thauera sinica</name>
    <dbReference type="NCBI Taxonomy" id="2665146"/>
    <lineage>
        <taxon>Bacteria</taxon>
        <taxon>Pseudomonadati</taxon>
        <taxon>Pseudomonadota</taxon>
        <taxon>Betaproteobacteria</taxon>
        <taxon>Rhodocyclales</taxon>
        <taxon>Zoogloeaceae</taxon>
        <taxon>Thauera</taxon>
    </lineage>
</organism>
<dbReference type="PROSITE" id="PS50885">
    <property type="entry name" value="HAMP"/>
    <property type="match status" value="1"/>
</dbReference>
<keyword evidence="9" id="KW-0902">Two-component regulatory system</keyword>
<dbReference type="Pfam" id="PF08521">
    <property type="entry name" value="2CSK_N"/>
    <property type="match status" value="1"/>
</dbReference>
<feature type="transmembrane region" description="Helical" evidence="11">
    <location>
        <begin position="181"/>
        <end position="204"/>
    </location>
</feature>
<evidence type="ECO:0000256" key="2">
    <source>
        <dbReference type="ARBA" id="ARBA00004370"/>
    </source>
</evidence>
<sequence>MRPRRRKSDRTSVRGRASAQPNSLFGEILDWMLAPLLFLWPISIIVTHNVADNIAGQPYDRALADATRTLARFVAVENGQLTMSFPAPPRALFRADQDDVLYYQVTNEYGEMLSGDADIPPAPRPPTPIIDEVLFRDEVIQGEEVRVAYQFLRPPGGNGLPMVIVQLAETRNKRTDLASRVVTGVLLPQFAIIPLAVVLVWVGLSRGIAPLNRLQSLIRVRRPTDLSPVEPASVPEEVRPLIVAYNGMMVRLEENLQAQQRFIADAAHQMRTPLTGLKMQTDLALQETDPEQLRRSLAHIAESTDRAAHLINQLLSLARAEASFEKLYAVEPLDLGAVVREVAQDLFPRALAKGIDLGVEDAGQRLQIEGNPVLLREMIKNLMDNAIKYTPRGGSVTARTRHAGAPIFEIEDTGVGIPEADRERVFERFYRVLGSGVDGSGLGLPIVREIAELHRATVSLSPNPAGKGTLAQVVFPRSQRQVPPPVHGDFYPLG</sequence>
<dbReference type="InterPro" id="IPR013727">
    <property type="entry name" value="2CSK_N"/>
</dbReference>
<keyword evidence="10 11" id="KW-0472">Membrane</keyword>
<dbReference type="InterPro" id="IPR005467">
    <property type="entry name" value="His_kinase_dom"/>
</dbReference>
<evidence type="ECO:0000256" key="11">
    <source>
        <dbReference type="SAM" id="Phobius"/>
    </source>
</evidence>
<proteinExistence type="predicted"/>
<feature type="domain" description="HAMP" evidence="13">
    <location>
        <begin position="205"/>
        <end position="257"/>
    </location>
</feature>
<evidence type="ECO:0000259" key="13">
    <source>
        <dbReference type="PROSITE" id="PS50885"/>
    </source>
</evidence>
<evidence type="ECO:0000256" key="1">
    <source>
        <dbReference type="ARBA" id="ARBA00000085"/>
    </source>
</evidence>
<dbReference type="PRINTS" id="PR00344">
    <property type="entry name" value="BCTRLSENSOR"/>
</dbReference>
<dbReference type="PROSITE" id="PS50109">
    <property type="entry name" value="HIS_KIN"/>
    <property type="match status" value="1"/>
</dbReference>
<name>A0ABW1ASD7_9RHOO</name>
<dbReference type="CDD" id="cd00075">
    <property type="entry name" value="HATPase"/>
    <property type="match status" value="1"/>
</dbReference>
<evidence type="ECO:0000256" key="7">
    <source>
        <dbReference type="ARBA" id="ARBA00022777"/>
    </source>
</evidence>
<keyword evidence="5 14" id="KW-0808">Transferase</keyword>
<dbReference type="EMBL" id="JBHSOG010000047">
    <property type="protein sequence ID" value="MFC5770067.1"/>
    <property type="molecule type" value="Genomic_DNA"/>
</dbReference>
<dbReference type="SUPFAM" id="SSF47384">
    <property type="entry name" value="Homodimeric domain of signal transducing histidine kinase"/>
    <property type="match status" value="1"/>
</dbReference>
<dbReference type="PANTHER" id="PTHR45436">
    <property type="entry name" value="SENSOR HISTIDINE KINASE YKOH"/>
    <property type="match status" value="1"/>
</dbReference>
<feature type="domain" description="Histidine kinase" evidence="12">
    <location>
        <begin position="265"/>
        <end position="479"/>
    </location>
</feature>
<dbReference type="InterPro" id="IPR003594">
    <property type="entry name" value="HATPase_dom"/>
</dbReference>
<keyword evidence="8 11" id="KW-1133">Transmembrane helix</keyword>
<dbReference type="Pfam" id="PF02518">
    <property type="entry name" value="HATPase_c"/>
    <property type="match status" value="1"/>
</dbReference>
<dbReference type="InterPro" id="IPR003660">
    <property type="entry name" value="HAMP_dom"/>
</dbReference>
<evidence type="ECO:0000256" key="9">
    <source>
        <dbReference type="ARBA" id="ARBA00023012"/>
    </source>
</evidence>
<dbReference type="InterPro" id="IPR050428">
    <property type="entry name" value="TCS_sensor_his_kinase"/>
</dbReference>
<evidence type="ECO:0000313" key="15">
    <source>
        <dbReference type="Proteomes" id="UP001595974"/>
    </source>
</evidence>
<keyword evidence="6 11" id="KW-0812">Transmembrane</keyword>
<evidence type="ECO:0000313" key="14">
    <source>
        <dbReference type="EMBL" id="MFC5770067.1"/>
    </source>
</evidence>
<dbReference type="Pfam" id="PF00512">
    <property type="entry name" value="HisKA"/>
    <property type="match status" value="1"/>
</dbReference>
<evidence type="ECO:0000256" key="8">
    <source>
        <dbReference type="ARBA" id="ARBA00022989"/>
    </source>
</evidence>
<dbReference type="PANTHER" id="PTHR45436:SF1">
    <property type="entry name" value="SENSOR PROTEIN QSEC"/>
    <property type="match status" value="1"/>
</dbReference>
<dbReference type="GO" id="GO:0004673">
    <property type="term" value="F:protein histidine kinase activity"/>
    <property type="evidence" value="ECO:0007669"/>
    <property type="project" value="UniProtKB-EC"/>
</dbReference>
<dbReference type="RefSeq" id="WP_096445213.1">
    <property type="nucleotide sequence ID" value="NZ_JBHSOG010000047.1"/>
</dbReference>
<comment type="caution">
    <text evidence="14">The sequence shown here is derived from an EMBL/GenBank/DDBJ whole genome shotgun (WGS) entry which is preliminary data.</text>
</comment>
<dbReference type="SMART" id="SM00387">
    <property type="entry name" value="HATPase_c"/>
    <property type="match status" value="1"/>
</dbReference>
<evidence type="ECO:0000256" key="10">
    <source>
        <dbReference type="ARBA" id="ARBA00023136"/>
    </source>
</evidence>
<comment type="catalytic activity">
    <reaction evidence="1">
        <text>ATP + protein L-histidine = ADP + protein N-phospho-L-histidine.</text>
        <dbReference type="EC" id="2.7.13.3"/>
    </reaction>
</comment>
<dbReference type="Gene3D" id="1.10.287.130">
    <property type="match status" value="1"/>
</dbReference>